<accession>A0ABR0RD56</accession>
<evidence type="ECO:0000256" key="1">
    <source>
        <dbReference type="SAM" id="MobiDB-lite"/>
    </source>
</evidence>
<evidence type="ECO:0000259" key="2">
    <source>
        <dbReference type="PROSITE" id="PS50181"/>
    </source>
</evidence>
<sequence>MANSGHVEPFQLGTIEESVSRFSLRSRKSSYTSSSKNGSSATNESVSNASGRPSIAESGRSRSSLASFSSRWRKDKKQSATAIPKRVSEERNTRLTLGQRFCDLPAEIQTSILAYLENDELLSLRLVSKQCLAILQANASTIARNALLPKPGDNEARSAYLLVDFYPSLFSSTTTDAYLLRSIRREALLRRQLHVLLRFIQTRTYMLKLTRNLQCEHFGPYRNGLYTRFYKPVGLIQHYLETIRHLVIHAHPDHLSPRLTIDHCPACMATLMTTIESYPTELLVPVYQTIQLLLQHFRTATRTPSSVTTFERKLRGWSYGPPPESHMAQFVLLGGIQELCRIDEMHGSYSKRLAKVKQYSDTLSEAVKINGIAFSDFYQTQTDPVMAMAGGPPAKGKQPAKIQRRDKADVRTAIEARADEKSVMQSLNVRLDLLTEQVVKSIPNLEAFLVGPKTLLGRKIMEEKLVEHERELLSPYGFVQRLMAESYEPESTAAGDEAEFDGGPGPS</sequence>
<feature type="region of interest" description="Disordered" evidence="1">
    <location>
        <begin position="21"/>
        <end position="87"/>
    </location>
</feature>
<dbReference type="PROSITE" id="PS50181">
    <property type="entry name" value="FBOX"/>
    <property type="match status" value="1"/>
</dbReference>
<name>A0ABR0RD56_9EURO</name>
<dbReference type="RefSeq" id="XP_064726124.1">
    <property type="nucleotide sequence ID" value="XM_064878016.1"/>
</dbReference>
<gene>
    <name evidence="3" type="ORF">PMZ80_009623</name>
</gene>
<comment type="caution">
    <text evidence="3">The sequence shown here is derived from an EMBL/GenBank/DDBJ whole genome shotgun (WGS) entry which is preliminary data.</text>
</comment>
<dbReference type="SUPFAM" id="SSF81383">
    <property type="entry name" value="F-box domain"/>
    <property type="match status" value="1"/>
</dbReference>
<feature type="domain" description="F-box" evidence="2">
    <location>
        <begin position="98"/>
        <end position="146"/>
    </location>
</feature>
<keyword evidence="4" id="KW-1185">Reference proteome</keyword>
<feature type="region of interest" description="Disordered" evidence="1">
    <location>
        <begin position="487"/>
        <end position="507"/>
    </location>
</feature>
<dbReference type="InterPro" id="IPR001810">
    <property type="entry name" value="F-box_dom"/>
</dbReference>
<evidence type="ECO:0000313" key="3">
    <source>
        <dbReference type="EMBL" id="KAK5938034.1"/>
    </source>
</evidence>
<dbReference type="Proteomes" id="UP001334248">
    <property type="component" value="Unassembled WGS sequence"/>
</dbReference>
<reference evidence="3 4" key="1">
    <citation type="journal article" date="2023" name="Res Sq">
        <title>Genomic and morphological characterization of Knufia obscura isolated from the Mars 2020 spacecraft assembly facility.</title>
        <authorList>
            <person name="Chander A.M."/>
            <person name="Teixeira M.M."/>
            <person name="Singh N.K."/>
            <person name="Williams M.P."/>
            <person name="Parker C.W."/>
            <person name="Leo P."/>
            <person name="Stajich J.E."/>
            <person name="Torok T."/>
            <person name="Tighe S."/>
            <person name="Mason C.E."/>
            <person name="Venkateswaran K."/>
        </authorList>
    </citation>
    <scope>NUCLEOTIDE SEQUENCE [LARGE SCALE GENOMIC DNA]</scope>
    <source>
        <strain evidence="3 4">CCFEE 5817</strain>
    </source>
</reference>
<dbReference type="SMART" id="SM00256">
    <property type="entry name" value="FBOX"/>
    <property type="match status" value="1"/>
</dbReference>
<dbReference type="GeneID" id="90003072"/>
<dbReference type="EMBL" id="JAVHJV010000014">
    <property type="protein sequence ID" value="KAK5938034.1"/>
    <property type="molecule type" value="Genomic_DNA"/>
</dbReference>
<evidence type="ECO:0000313" key="4">
    <source>
        <dbReference type="Proteomes" id="UP001334248"/>
    </source>
</evidence>
<feature type="compositionally biased region" description="Low complexity" evidence="1">
    <location>
        <begin position="61"/>
        <end position="70"/>
    </location>
</feature>
<dbReference type="InterPro" id="IPR036047">
    <property type="entry name" value="F-box-like_dom_sf"/>
</dbReference>
<proteinExistence type="predicted"/>
<feature type="compositionally biased region" description="Low complexity" evidence="1">
    <location>
        <begin position="29"/>
        <end position="45"/>
    </location>
</feature>
<dbReference type="Pfam" id="PF00646">
    <property type="entry name" value="F-box"/>
    <property type="match status" value="1"/>
</dbReference>
<organism evidence="3 4">
    <name type="scientific">Knufia obscura</name>
    <dbReference type="NCBI Taxonomy" id="1635080"/>
    <lineage>
        <taxon>Eukaryota</taxon>
        <taxon>Fungi</taxon>
        <taxon>Dikarya</taxon>
        <taxon>Ascomycota</taxon>
        <taxon>Pezizomycotina</taxon>
        <taxon>Eurotiomycetes</taxon>
        <taxon>Chaetothyriomycetidae</taxon>
        <taxon>Chaetothyriales</taxon>
        <taxon>Trichomeriaceae</taxon>
        <taxon>Knufia</taxon>
    </lineage>
</organism>
<protein>
    <recommendedName>
        <fullName evidence="2">F-box domain-containing protein</fullName>
    </recommendedName>
</protein>